<name>A0A5C3PJ29_9APHY</name>
<keyword evidence="2" id="KW-1185">Reference proteome</keyword>
<dbReference type="SUPFAM" id="SSF52058">
    <property type="entry name" value="L domain-like"/>
    <property type="match status" value="1"/>
</dbReference>
<evidence type="ECO:0000313" key="2">
    <source>
        <dbReference type="Proteomes" id="UP000308197"/>
    </source>
</evidence>
<dbReference type="AlphaFoldDB" id="A0A5C3PJ29"/>
<proteinExistence type="predicted"/>
<evidence type="ECO:0008006" key="3">
    <source>
        <dbReference type="Google" id="ProtNLM"/>
    </source>
</evidence>
<protein>
    <recommendedName>
        <fullName evidence="3">F-box domain-containing protein</fullName>
    </recommendedName>
</protein>
<reference evidence="1 2" key="1">
    <citation type="journal article" date="2019" name="Nat. Ecol. Evol.">
        <title>Megaphylogeny resolves global patterns of mushroom evolution.</title>
        <authorList>
            <person name="Varga T."/>
            <person name="Krizsan K."/>
            <person name="Foldi C."/>
            <person name="Dima B."/>
            <person name="Sanchez-Garcia M."/>
            <person name="Sanchez-Ramirez S."/>
            <person name="Szollosi G.J."/>
            <person name="Szarkandi J.G."/>
            <person name="Papp V."/>
            <person name="Albert L."/>
            <person name="Andreopoulos W."/>
            <person name="Angelini C."/>
            <person name="Antonin V."/>
            <person name="Barry K.W."/>
            <person name="Bougher N.L."/>
            <person name="Buchanan P."/>
            <person name="Buyck B."/>
            <person name="Bense V."/>
            <person name="Catcheside P."/>
            <person name="Chovatia M."/>
            <person name="Cooper J."/>
            <person name="Damon W."/>
            <person name="Desjardin D."/>
            <person name="Finy P."/>
            <person name="Geml J."/>
            <person name="Haridas S."/>
            <person name="Hughes K."/>
            <person name="Justo A."/>
            <person name="Karasinski D."/>
            <person name="Kautmanova I."/>
            <person name="Kiss B."/>
            <person name="Kocsube S."/>
            <person name="Kotiranta H."/>
            <person name="LaButti K.M."/>
            <person name="Lechner B.E."/>
            <person name="Liimatainen K."/>
            <person name="Lipzen A."/>
            <person name="Lukacs Z."/>
            <person name="Mihaltcheva S."/>
            <person name="Morgado L.N."/>
            <person name="Niskanen T."/>
            <person name="Noordeloos M.E."/>
            <person name="Ohm R.A."/>
            <person name="Ortiz-Santana B."/>
            <person name="Ovrebo C."/>
            <person name="Racz N."/>
            <person name="Riley R."/>
            <person name="Savchenko A."/>
            <person name="Shiryaev A."/>
            <person name="Soop K."/>
            <person name="Spirin V."/>
            <person name="Szebenyi C."/>
            <person name="Tomsovsky M."/>
            <person name="Tulloss R.E."/>
            <person name="Uehling J."/>
            <person name="Grigoriev I.V."/>
            <person name="Vagvolgyi C."/>
            <person name="Papp T."/>
            <person name="Martin F.M."/>
            <person name="Miettinen O."/>
            <person name="Hibbett D.S."/>
            <person name="Nagy L.G."/>
        </authorList>
    </citation>
    <scope>NUCLEOTIDE SEQUENCE [LARGE SCALE GENOMIC DNA]</scope>
    <source>
        <strain evidence="1 2">HHB13444</strain>
    </source>
</reference>
<dbReference type="EMBL" id="ML211072">
    <property type="protein sequence ID" value="TFK89556.1"/>
    <property type="molecule type" value="Genomic_DNA"/>
</dbReference>
<dbReference type="InterPro" id="IPR032675">
    <property type="entry name" value="LRR_dom_sf"/>
</dbReference>
<dbReference type="Proteomes" id="UP000308197">
    <property type="component" value="Unassembled WGS sequence"/>
</dbReference>
<dbReference type="Gene3D" id="3.80.10.10">
    <property type="entry name" value="Ribonuclease Inhibitor"/>
    <property type="match status" value="1"/>
</dbReference>
<dbReference type="InParanoid" id="A0A5C3PJ29"/>
<sequence>MDALPTELIDAVLEQVYFIDGVVDTVTLSSCALACRAWSGPAQKLLFRHVALRGMHQSRGHLSFVEATDPRSERGRTIAGHIRVLEVFLGDKAGLDLDDADLADIIERTPRLYELVLRVTGIHQFTDGAMQKLGRLASAGTQIQTAEGIKAVGPVRLCALTILSCGIQSPILFQLLLIWPTVKFLHIGVEIAPPAPHWRPTFKLYQLTLMRTPRIHIMHWLLSSSMDSLRILSFRDLPGKDFDPLLEQLGLKLRSLRLMNYNLRAASVIKQCPNLEELIIVQLSPFMKLGNLPQTLEHLSCRNLPAEDQSLGSVVEAVDGLPKLRVVTCDRRAREDEQFGDLERLCTSKRIELFIDETPFWVREDPVYVERFPRSKSVANFALMN</sequence>
<organism evidence="1 2">
    <name type="scientific">Polyporus arcularius HHB13444</name>
    <dbReference type="NCBI Taxonomy" id="1314778"/>
    <lineage>
        <taxon>Eukaryota</taxon>
        <taxon>Fungi</taxon>
        <taxon>Dikarya</taxon>
        <taxon>Basidiomycota</taxon>
        <taxon>Agaricomycotina</taxon>
        <taxon>Agaricomycetes</taxon>
        <taxon>Polyporales</taxon>
        <taxon>Polyporaceae</taxon>
        <taxon>Polyporus</taxon>
    </lineage>
</organism>
<evidence type="ECO:0000313" key="1">
    <source>
        <dbReference type="EMBL" id="TFK89556.1"/>
    </source>
</evidence>
<gene>
    <name evidence="1" type="ORF">K466DRAFT_584483</name>
</gene>
<accession>A0A5C3PJ29</accession>
<dbReference type="STRING" id="1314778.A0A5C3PJ29"/>